<keyword evidence="3" id="KW-1185">Reference proteome</keyword>
<dbReference type="Proteomes" id="UP000614350">
    <property type="component" value="Unassembled WGS sequence"/>
</dbReference>
<organism evidence="2 3">
    <name type="scientific">Vespula vulgaris</name>
    <name type="common">Yellow jacket</name>
    <name type="synonym">Wasp</name>
    <dbReference type="NCBI Taxonomy" id="7454"/>
    <lineage>
        <taxon>Eukaryota</taxon>
        <taxon>Metazoa</taxon>
        <taxon>Ecdysozoa</taxon>
        <taxon>Arthropoda</taxon>
        <taxon>Hexapoda</taxon>
        <taxon>Insecta</taxon>
        <taxon>Pterygota</taxon>
        <taxon>Neoptera</taxon>
        <taxon>Endopterygota</taxon>
        <taxon>Hymenoptera</taxon>
        <taxon>Apocrita</taxon>
        <taxon>Aculeata</taxon>
        <taxon>Vespoidea</taxon>
        <taxon>Vespidae</taxon>
        <taxon>Vespinae</taxon>
        <taxon>Vespula</taxon>
    </lineage>
</organism>
<reference evidence="2" key="1">
    <citation type="journal article" date="2020" name="G3 (Bethesda)">
        <title>High-Quality Assemblies for Three Invasive Social Wasps from the &lt;i&gt;Vespula&lt;/i&gt; Genus.</title>
        <authorList>
            <person name="Harrop T.W.R."/>
            <person name="Guhlin J."/>
            <person name="McLaughlin G.M."/>
            <person name="Permina E."/>
            <person name="Stockwell P."/>
            <person name="Gilligan J."/>
            <person name="Le Lec M.F."/>
            <person name="Gruber M.A.M."/>
            <person name="Quinn O."/>
            <person name="Lovegrove M."/>
            <person name="Duncan E.J."/>
            <person name="Remnant E.J."/>
            <person name="Van Eeckhoven J."/>
            <person name="Graham B."/>
            <person name="Knapp R.A."/>
            <person name="Langford K.W."/>
            <person name="Kronenberg Z."/>
            <person name="Press M.O."/>
            <person name="Eacker S.M."/>
            <person name="Wilson-Rankin E.E."/>
            <person name="Purcell J."/>
            <person name="Lester P.J."/>
            <person name="Dearden P.K."/>
        </authorList>
    </citation>
    <scope>NUCLEOTIDE SEQUENCE</scope>
    <source>
        <strain evidence="2">Marl-1</strain>
    </source>
</reference>
<name>A0A834MQR9_VESVU</name>
<dbReference type="AlphaFoldDB" id="A0A834MQR9"/>
<evidence type="ECO:0000256" key="1">
    <source>
        <dbReference type="SAM" id="Phobius"/>
    </source>
</evidence>
<comment type="caution">
    <text evidence="2">The sequence shown here is derived from an EMBL/GenBank/DDBJ whole genome shotgun (WGS) entry which is preliminary data.</text>
</comment>
<protein>
    <submittedName>
        <fullName evidence="2">Uncharacterized protein</fullName>
    </submittedName>
</protein>
<accession>A0A834MQR9</accession>
<keyword evidence="1" id="KW-0472">Membrane</keyword>
<keyword evidence="1" id="KW-1133">Transmembrane helix</keyword>
<gene>
    <name evidence="2" type="ORF">HZH66_014534</name>
</gene>
<sequence>MTRILSDNDIELYNPDKFVRFDQSCQSCSGCPMRPCPPERSCPPKYICPPSSPHKICIIPPIPQKPSWKPCCIRVYGFPCNRHRRPEKFIRFTNLDCCSQCSKVKILRNDSSRRFLLNKYIHLKNIIRTNPPKEMKINVESILMAMEMILRMFIIFTGRGLLLFLKFN</sequence>
<evidence type="ECO:0000313" key="2">
    <source>
        <dbReference type="EMBL" id="KAF7380179.1"/>
    </source>
</evidence>
<feature type="transmembrane region" description="Helical" evidence="1">
    <location>
        <begin position="142"/>
        <end position="165"/>
    </location>
</feature>
<evidence type="ECO:0000313" key="3">
    <source>
        <dbReference type="Proteomes" id="UP000614350"/>
    </source>
</evidence>
<dbReference type="EMBL" id="JACSEA010000022">
    <property type="protein sequence ID" value="KAF7380179.1"/>
    <property type="molecule type" value="Genomic_DNA"/>
</dbReference>
<keyword evidence="1" id="KW-0812">Transmembrane</keyword>
<proteinExistence type="predicted"/>